<reference evidence="9" key="1">
    <citation type="submission" date="2015-10" db="EMBL/GenBank/DDBJ databases">
        <title>Genome of Paenibacillus bovis sp. nov.</title>
        <authorList>
            <person name="Wu Z."/>
            <person name="Gao C."/>
            <person name="Liu Z."/>
            <person name="Zheng H."/>
        </authorList>
    </citation>
    <scope>NUCLEOTIDE SEQUENCE [LARGE SCALE GENOMIC DNA]</scope>
    <source>
        <strain evidence="9">BD3526</strain>
    </source>
</reference>
<dbReference type="KEGG" id="pbv:AR543_03860"/>
<evidence type="ECO:0000256" key="1">
    <source>
        <dbReference type="ARBA" id="ARBA00004496"/>
    </source>
</evidence>
<sequence>MLSFFKKNKTQTIDIPAPITGKAVDLSHVPDPAFAQKMMGQGIAIEPSEGKVYAPFDGNVAQMFKTKHAIMLEHSSGVQMLIHVGVDTVSLKGEGFQAHVATGDSVKKGQLLLEFDIAQIQAAGYPVITPVIIPDGQDALQGVEEYTGSVTAAQDKVLTITVS</sequence>
<keyword evidence="3 8" id="KW-0762">Sugar transport</keyword>
<evidence type="ECO:0000313" key="9">
    <source>
        <dbReference type="Proteomes" id="UP000078148"/>
    </source>
</evidence>
<dbReference type="Proteomes" id="UP000078148">
    <property type="component" value="Chromosome"/>
</dbReference>
<dbReference type="InterPro" id="IPR050890">
    <property type="entry name" value="PTS_EIIA_component"/>
</dbReference>
<keyword evidence="6" id="KW-0418">Kinase</keyword>
<feature type="domain" description="PTS EIIA type-1" evidence="7">
    <location>
        <begin position="31"/>
        <end position="135"/>
    </location>
</feature>
<reference evidence="8 9" key="2">
    <citation type="journal article" date="2016" name="Int. J. Syst. Evol. Microbiol.">
        <title>Paenibacillus bovis sp. nov., isolated from raw yak (Bos grunniens) milk.</title>
        <authorList>
            <person name="Gao C."/>
            <person name="Han J."/>
            <person name="Liu Z."/>
            <person name="Xu X."/>
            <person name="Hang F."/>
            <person name="Wu Z."/>
        </authorList>
    </citation>
    <scope>NUCLEOTIDE SEQUENCE [LARGE SCALE GENOMIC DNA]</scope>
    <source>
        <strain evidence="8 9">BD3526</strain>
    </source>
</reference>
<evidence type="ECO:0000259" key="7">
    <source>
        <dbReference type="PROSITE" id="PS51093"/>
    </source>
</evidence>
<dbReference type="RefSeq" id="WP_060531992.1">
    <property type="nucleotide sequence ID" value="NZ_CP013023.1"/>
</dbReference>
<dbReference type="OrthoDB" id="92465at2"/>
<dbReference type="GO" id="GO:0005737">
    <property type="term" value="C:cytoplasm"/>
    <property type="evidence" value="ECO:0007669"/>
    <property type="project" value="UniProtKB-SubCell"/>
</dbReference>
<dbReference type="PANTHER" id="PTHR45008">
    <property type="entry name" value="PTS SYSTEM GLUCOSE-SPECIFIC EIIA COMPONENT"/>
    <property type="match status" value="1"/>
</dbReference>
<dbReference type="Gene3D" id="2.70.70.10">
    <property type="entry name" value="Glucose Permease (Domain IIA)"/>
    <property type="match status" value="1"/>
</dbReference>
<evidence type="ECO:0000313" key="8">
    <source>
        <dbReference type="EMBL" id="ANF95245.1"/>
    </source>
</evidence>
<evidence type="ECO:0000256" key="6">
    <source>
        <dbReference type="ARBA" id="ARBA00022777"/>
    </source>
</evidence>
<comment type="subcellular location">
    <subcellularLocation>
        <location evidence="1">Cytoplasm</location>
    </subcellularLocation>
</comment>
<dbReference type="GO" id="GO:0016301">
    <property type="term" value="F:kinase activity"/>
    <property type="evidence" value="ECO:0007669"/>
    <property type="project" value="UniProtKB-KW"/>
</dbReference>
<dbReference type="EMBL" id="CP013023">
    <property type="protein sequence ID" value="ANF95245.1"/>
    <property type="molecule type" value="Genomic_DNA"/>
</dbReference>
<keyword evidence="5" id="KW-0598">Phosphotransferase system</keyword>
<dbReference type="InterPro" id="IPR001127">
    <property type="entry name" value="PTS_EIIA_1_perm"/>
</dbReference>
<dbReference type="PROSITE" id="PS00371">
    <property type="entry name" value="PTS_EIIA_TYPE_1_HIS"/>
    <property type="match status" value="1"/>
</dbReference>
<protein>
    <submittedName>
        <fullName evidence="8">PTS glucose transporter subunit IIA</fullName>
    </submittedName>
</protein>
<dbReference type="SUPFAM" id="SSF51261">
    <property type="entry name" value="Duplicated hybrid motif"/>
    <property type="match status" value="1"/>
</dbReference>
<dbReference type="FunFam" id="2.70.70.10:FF:000001">
    <property type="entry name" value="PTS system glucose-specific IIA component"/>
    <property type="match status" value="1"/>
</dbReference>
<dbReference type="AlphaFoldDB" id="A0A172ZC70"/>
<dbReference type="Pfam" id="PF00358">
    <property type="entry name" value="PTS_EIIA_1"/>
    <property type="match status" value="1"/>
</dbReference>
<dbReference type="PROSITE" id="PS51093">
    <property type="entry name" value="PTS_EIIA_TYPE_1"/>
    <property type="match status" value="1"/>
</dbReference>
<name>A0A172ZC70_9BACL</name>
<evidence type="ECO:0000256" key="5">
    <source>
        <dbReference type="ARBA" id="ARBA00022683"/>
    </source>
</evidence>
<evidence type="ECO:0000256" key="4">
    <source>
        <dbReference type="ARBA" id="ARBA00022679"/>
    </source>
</evidence>
<evidence type="ECO:0000256" key="2">
    <source>
        <dbReference type="ARBA" id="ARBA00022448"/>
    </source>
</evidence>
<dbReference type="NCBIfam" id="TIGR00830">
    <property type="entry name" value="PTBA"/>
    <property type="match status" value="1"/>
</dbReference>
<dbReference type="InterPro" id="IPR011055">
    <property type="entry name" value="Dup_hybrid_motif"/>
</dbReference>
<dbReference type="PANTHER" id="PTHR45008:SF1">
    <property type="entry name" value="PTS SYSTEM GLUCOSE-SPECIFIC EIIA COMPONENT"/>
    <property type="match status" value="1"/>
</dbReference>
<organism evidence="8 9">
    <name type="scientific">Paenibacillus bovis</name>
    <dbReference type="NCBI Taxonomy" id="1616788"/>
    <lineage>
        <taxon>Bacteria</taxon>
        <taxon>Bacillati</taxon>
        <taxon>Bacillota</taxon>
        <taxon>Bacilli</taxon>
        <taxon>Bacillales</taxon>
        <taxon>Paenibacillaceae</taxon>
        <taxon>Paenibacillus</taxon>
    </lineage>
</organism>
<dbReference type="STRING" id="1616788.AR543_03860"/>
<keyword evidence="2" id="KW-0813">Transport</keyword>
<dbReference type="GO" id="GO:0009401">
    <property type="term" value="P:phosphoenolpyruvate-dependent sugar phosphotransferase system"/>
    <property type="evidence" value="ECO:0007669"/>
    <property type="project" value="UniProtKB-KW"/>
</dbReference>
<keyword evidence="9" id="KW-1185">Reference proteome</keyword>
<evidence type="ECO:0000256" key="3">
    <source>
        <dbReference type="ARBA" id="ARBA00022597"/>
    </source>
</evidence>
<proteinExistence type="predicted"/>
<keyword evidence="4" id="KW-0808">Transferase</keyword>
<gene>
    <name evidence="8" type="ORF">AR543_03860</name>
</gene>
<accession>A0A172ZC70</accession>